<sequence>MVDMTTVSPLQRSILHQIVSILPKMPSCLWLNFSRKVVILQSQRWYGDILEGSFRILMVINFPDLCESPLLEMNYGYDQDPSYQATPIATLECKVTNSSSDGSFDHNKNVPSTAHTTEPGELPLLDGIQPHHHSQSDSTRHSPYADALKFGVRDNDHSQVPTFEPKLCSQLLRGNPTGVLLIGQTSHSSDKPETDPPMPLYPHPSHMDELLACCLIGKI</sequence>
<accession>A0A9Q1Q709</accession>
<dbReference type="EMBL" id="JAKOGI010000699">
    <property type="protein sequence ID" value="KAJ8431293.1"/>
    <property type="molecule type" value="Genomic_DNA"/>
</dbReference>
<organism evidence="2 3">
    <name type="scientific">Carnegiea gigantea</name>
    <dbReference type="NCBI Taxonomy" id="171969"/>
    <lineage>
        <taxon>Eukaryota</taxon>
        <taxon>Viridiplantae</taxon>
        <taxon>Streptophyta</taxon>
        <taxon>Embryophyta</taxon>
        <taxon>Tracheophyta</taxon>
        <taxon>Spermatophyta</taxon>
        <taxon>Magnoliopsida</taxon>
        <taxon>eudicotyledons</taxon>
        <taxon>Gunneridae</taxon>
        <taxon>Pentapetalae</taxon>
        <taxon>Caryophyllales</taxon>
        <taxon>Cactineae</taxon>
        <taxon>Cactaceae</taxon>
        <taxon>Cactoideae</taxon>
        <taxon>Echinocereeae</taxon>
        <taxon>Carnegiea</taxon>
    </lineage>
</organism>
<evidence type="ECO:0000256" key="1">
    <source>
        <dbReference type="SAM" id="MobiDB-lite"/>
    </source>
</evidence>
<keyword evidence="3" id="KW-1185">Reference proteome</keyword>
<reference evidence="2" key="1">
    <citation type="submission" date="2022-04" db="EMBL/GenBank/DDBJ databases">
        <title>Carnegiea gigantea Genome sequencing and assembly v2.</title>
        <authorList>
            <person name="Copetti D."/>
            <person name="Sanderson M.J."/>
            <person name="Burquez A."/>
            <person name="Wojciechowski M.F."/>
        </authorList>
    </citation>
    <scope>NUCLEOTIDE SEQUENCE</scope>
    <source>
        <strain evidence="2">SGP5-SGP5p</strain>
        <tissue evidence="2">Aerial part</tissue>
    </source>
</reference>
<name>A0A9Q1Q709_9CARY</name>
<evidence type="ECO:0000313" key="2">
    <source>
        <dbReference type="EMBL" id="KAJ8431293.1"/>
    </source>
</evidence>
<feature type="region of interest" description="Disordered" evidence="1">
    <location>
        <begin position="100"/>
        <end position="142"/>
    </location>
</feature>
<evidence type="ECO:0000313" key="3">
    <source>
        <dbReference type="Proteomes" id="UP001153076"/>
    </source>
</evidence>
<gene>
    <name evidence="2" type="ORF">Cgig2_026269</name>
</gene>
<dbReference type="AlphaFoldDB" id="A0A9Q1Q709"/>
<dbReference type="Proteomes" id="UP001153076">
    <property type="component" value="Unassembled WGS sequence"/>
</dbReference>
<proteinExistence type="predicted"/>
<protein>
    <submittedName>
        <fullName evidence="2">Uncharacterized protein</fullName>
    </submittedName>
</protein>
<comment type="caution">
    <text evidence="2">The sequence shown here is derived from an EMBL/GenBank/DDBJ whole genome shotgun (WGS) entry which is preliminary data.</text>
</comment>